<protein>
    <submittedName>
        <fullName evidence="1">Uncharacterized protein</fullName>
    </submittedName>
</protein>
<name>A0ABR2Y312_9PEZI</name>
<evidence type="ECO:0000313" key="2">
    <source>
        <dbReference type="Proteomes" id="UP001465668"/>
    </source>
</evidence>
<proteinExistence type="predicted"/>
<accession>A0ABR2Y312</accession>
<reference evidence="1 2" key="1">
    <citation type="submission" date="2024-02" db="EMBL/GenBank/DDBJ databases">
        <title>First draft genome assembly of two strains of Seiridium cardinale.</title>
        <authorList>
            <person name="Emiliani G."/>
            <person name="Scali E."/>
        </authorList>
    </citation>
    <scope>NUCLEOTIDE SEQUENCE [LARGE SCALE GENOMIC DNA]</scope>
    <source>
        <strain evidence="1 2">BM-138-000479</strain>
    </source>
</reference>
<comment type="caution">
    <text evidence="1">The sequence shown here is derived from an EMBL/GenBank/DDBJ whole genome shotgun (WGS) entry which is preliminary data.</text>
</comment>
<gene>
    <name evidence="1" type="ORF">SCAR479_02587</name>
</gene>
<organism evidence="1 2">
    <name type="scientific">Seiridium cardinale</name>
    <dbReference type="NCBI Taxonomy" id="138064"/>
    <lineage>
        <taxon>Eukaryota</taxon>
        <taxon>Fungi</taxon>
        <taxon>Dikarya</taxon>
        <taxon>Ascomycota</taxon>
        <taxon>Pezizomycotina</taxon>
        <taxon>Sordariomycetes</taxon>
        <taxon>Xylariomycetidae</taxon>
        <taxon>Amphisphaeriales</taxon>
        <taxon>Sporocadaceae</taxon>
        <taxon>Seiridium</taxon>
    </lineage>
</organism>
<keyword evidence="2" id="KW-1185">Reference proteome</keyword>
<dbReference type="EMBL" id="JARVKM010000006">
    <property type="protein sequence ID" value="KAK9780472.1"/>
    <property type="molecule type" value="Genomic_DNA"/>
</dbReference>
<evidence type="ECO:0000313" key="1">
    <source>
        <dbReference type="EMBL" id="KAK9780472.1"/>
    </source>
</evidence>
<dbReference type="Proteomes" id="UP001465668">
    <property type="component" value="Unassembled WGS sequence"/>
</dbReference>
<sequence length="110" mass="12452">MGKAWENLTDELLRRLNSIADVAKLKSFPFHTDDTAAGSTMRPNLTEYAIEESLEFTFGKNTQRLKESHQIPSVIGTEGQRGPNLPQKENFCFSLMFQELENQSLDGQES</sequence>